<feature type="signal peptide" evidence="5">
    <location>
        <begin position="1"/>
        <end position="23"/>
    </location>
</feature>
<dbReference type="InterPro" id="IPR050263">
    <property type="entry name" value="Bact_Fimbrial_Adh_Pro"/>
</dbReference>
<gene>
    <name evidence="7" type="ORF">ISP11_18715</name>
</gene>
<dbReference type="Proteomes" id="UP000628560">
    <property type="component" value="Unassembled WGS sequence"/>
</dbReference>
<keyword evidence="3 5" id="KW-0732">Signal</keyword>
<organism evidence="7 8">
    <name type="scientific">Lelliottia nimipressuralis</name>
    <dbReference type="NCBI Taxonomy" id="69220"/>
    <lineage>
        <taxon>Bacteria</taxon>
        <taxon>Pseudomonadati</taxon>
        <taxon>Pseudomonadota</taxon>
        <taxon>Gammaproteobacteria</taxon>
        <taxon>Enterobacterales</taxon>
        <taxon>Enterobacteriaceae</taxon>
        <taxon>Lelliottia</taxon>
    </lineage>
</organism>
<dbReference type="PANTHER" id="PTHR33420:SF12">
    <property type="entry name" value="FIMBRIN-LIKE PROTEIN FIMI-RELATED"/>
    <property type="match status" value="1"/>
</dbReference>
<dbReference type="RefSeq" id="WP_194514086.1">
    <property type="nucleotide sequence ID" value="NZ_JADIXP010000013.1"/>
</dbReference>
<dbReference type="SUPFAM" id="SSF49401">
    <property type="entry name" value="Bacterial adhesins"/>
    <property type="match status" value="1"/>
</dbReference>
<dbReference type="InterPro" id="IPR000259">
    <property type="entry name" value="Adhesion_dom_fimbrial"/>
</dbReference>
<evidence type="ECO:0000256" key="4">
    <source>
        <dbReference type="ARBA" id="ARBA00023263"/>
    </source>
</evidence>
<dbReference type="GO" id="GO:0009289">
    <property type="term" value="C:pilus"/>
    <property type="evidence" value="ECO:0007669"/>
    <property type="project" value="UniProtKB-SubCell"/>
</dbReference>
<dbReference type="Pfam" id="PF00419">
    <property type="entry name" value="Fimbrial"/>
    <property type="match status" value="1"/>
</dbReference>
<reference evidence="7 8" key="1">
    <citation type="submission" date="2020-11" db="EMBL/GenBank/DDBJ databases">
        <title>Identification of Lelliottia nimipressuralis from Wound Infection by Whole Genome-Based Bacterial Identification.</title>
        <authorList>
            <person name="Navarathna D.H."/>
            <person name="Choi H."/>
            <person name="Jinadatha C."/>
            <person name="Chatterjee P."/>
            <person name="Hwang M."/>
        </authorList>
    </citation>
    <scope>NUCLEOTIDE SEQUENCE [LARGE SCALE GENOMIC DNA]</scope>
    <source>
        <strain evidence="7 8">DN2020</strain>
    </source>
</reference>
<evidence type="ECO:0000256" key="2">
    <source>
        <dbReference type="ARBA" id="ARBA00006671"/>
    </source>
</evidence>
<protein>
    <submittedName>
        <fullName evidence="7">Fimbrial protein</fullName>
    </submittedName>
</protein>
<evidence type="ECO:0000313" key="7">
    <source>
        <dbReference type="EMBL" id="MBF4179901.1"/>
    </source>
</evidence>
<evidence type="ECO:0000256" key="5">
    <source>
        <dbReference type="SAM" id="SignalP"/>
    </source>
</evidence>
<feature type="domain" description="Fimbrial-type adhesion" evidence="6">
    <location>
        <begin position="28"/>
        <end position="174"/>
    </location>
</feature>
<name>A0ABD4KDK4_9ENTR</name>
<accession>A0ABD4KDK4</accession>
<feature type="chain" id="PRO_5044867189" evidence="5">
    <location>
        <begin position="24"/>
        <end position="175"/>
    </location>
</feature>
<proteinExistence type="inferred from homology"/>
<evidence type="ECO:0000313" key="8">
    <source>
        <dbReference type="Proteomes" id="UP000628560"/>
    </source>
</evidence>
<evidence type="ECO:0000259" key="6">
    <source>
        <dbReference type="Pfam" id="PF00419"/>
    </source>
</evidence>
<comment type="caution">
    <text evidence="7">The sequence shown here is derived from an EMBL/GenBank/DDBJ whole genome shotgun (WGS) entry which is preliminary data.</text>
</comment>
<dbReference type="Gene3D" id="2.60.40.1090">
    <property type="entry name" value="Fimbrial-type adhesion domain"/>
    <property type="match status" value="1"/>
</dbReference>
<sequence>MKFVKLAVPALIVAGMFSSAAMASDGTINFTGDIVNAPCVVSTDTQNQNVNLGQVKSSVFAKAKDSSAYKDFKIVLEECTTTTLKNTNITFRGSSDEVNKDLLGIGGQSGAAKGVGIEISDATSATVIPLNKASSDYALKDGQNTLMFKARYVATAVPVVSGHANSQAEFQLAYK</sequence>
<evidence type="ECO:0000256" key="1">
    <source>
        <dbReference type="ARBA" id="ARBA00004561"/>
    </source>
</evidence>
<comment type="subcellular location">
    <subcellularLocation>
        <location evidence="1">Fimbrium</location>
    </subcellularLocation>
</comment>
<dbReference type="InterPro" id="IPR008966">
    <property type="entry name" value="Adhesion_dom_sf"/>
</dbReference>
<evidence type="ECO:0000256" key="3">
    <source>
        <dbReference type="ARBA" id="ARBA00022729"/>
    </source>
</evidence>
<dbReference type="PANTHER" id="PTHR33420">
    <property type="entry name" value="FIMBRIAL SUBUNIT ELFA-RELATED"/>
    <property type="match status" value="1"/>
</dbReference>
<dbReference type="EMBL" id="JADIXP010000013">
    <property type="protein sequence ID" value="MBF4179901.1"/>
    <property type="molecule type" value="Genomic_DNA"/>
</dbReference>
<dbReference type="InterPro" id="IPR036937">
    <property type="entry name" value="Adhesion_dom_fimbrial_sf"/>
</dbReference>
<dbReference type="AlphaFoldDB" id="A0ABD4KDK4"/>
<keyword evidence="4" id="KW-0281">Fimbrium</keyword>
<comment type="similarity">
    <text evidence="2">Belongs to the fimbrial protein family.</text>
</comment>